<name>M1WIG8_CLAP2</name>
<keyword evidence="3" id="KW-1185">Reference proteome</keyword>
<dbReference type="HOGENOM" id="CLU_580015_0_0_1"/>
<organism evidence="2 3">
    <name type="scientific">Claviceps purpurea (strain 20.1)</name>
    <name type="common">Ergot fungus</name>
    <name type="synonym">Sphacelia segetum</name>
    <dbReference type="NCBI Taxonomy" id="1111077"/>
    <lineage>
        <taxon>Eukaryota</taxon>
        <taxon>Fungi</taxon>
        <taxon>Dikarya</taxon>
        <taxon>Ascomycota</taxon>
        <taxon>Pezizomycotina</taxon>
        <taxon>Sordariomycetes</taxon>
        <taxon>Hypocreomycetidae</taxon>
        <taxon>Hypocreales</taxon>
        <taxon>Clavicipitaceae</taxon>
        <taxon>Claviceps</taxon>
    </lineage>
</organism>
<feature type="compositionally biased region" description="Low complexity" evidence="1">
    <location>
        <begin position="291"/>
        <end position="326"/>
    </location>
</feature>
<dbReference type="OrthoDB" id="1421156at2759"/>
<feature type="region of interest" description="Disordered" evidence="1">
    <location>
        <begin position="291"/>
        <end position="344"/>
    </location>
</feature>
<dbReference type="AlphaFoldDB" id="M1WIG8"/>
<gene>
    <name evidence="2" type="ORF">CPUR_08386</name>
</gene>
<dbReference type="Proteomes" id="UP000016801">
    <property type="component" value="Unassembled WGS sequence"/>
</dbReference>
<protein>
    <submittedName>
        <fullName evidence="2">Uncharacterized protein</fullName>
    </submittedName>
</protein>
<dbReference type="VEuPathDB" id="FungiDB:CPUR_08386"/>
<proteinExistence type="predicted"/>
<evidence type="ECO:0000313" key="3">
    <source>
        <dbReference type="Proteomes" id="UP000016801"/>
    </source>
</evidence>
<feature type="region of interest" description="Disordered" evidence="1">
    <location>
        <begin position="234"/>
        <end position="279"/>
    </location>
</feature>
<reference evidence="2 3" key="1">
    <citation type="journal article" date="2013" name="PLoS Genet.">
        <title>Plant-symbiotic fungi as chemical engineers: Multi-genome analysis of the Clavicipitaceae reveals dynamics of alkaloid loci.</title>
        <authorList>
            <person name="Schardl C.L."/>
            <person name="Young C.A."/>
            <person name="Hesse U."/>
            <person name="Amyotte S.G."/>
            <person name="Andreeva K."/>
            <person name="Calie P.J."/>
            <person name="Fleetwood D.J."/>
            <person name="Haws D.C."/>
            <person name="Moore N."/>
            <person name="Oeser B."/>
            <person name="Panaccione D.G."/>
            <person name="Schweri K.K."/>
            <person name="Voisey C.R."/>
            <person name="Farman M.L."/>
            <person name="Jaromczyk J.W."/>
            <person name="Roe B.A."/>
            <person name="O'Sullivan D.M."/>
            <person name="Scott B."/>
            <person name="Tudzynski P."/>
            <person name="An Z."/>
            <person name="Arnaoudova E.G."/>
            <person name="Bullock C.T."/>
            <person name="Charlton N.D."/>
            <person name="Chen L."/>
            <person name="Cox M."/>
            <person name="Dinkins R.D."/>
            <person name="Florea S."/>
            <person name="Glenn A.E."/>
            <person name="Gordon A."/>
            <person name="Gueldener U."/>
            <person name="Harris D.R."/>
            <person name="Hollin W."/>
            <person name="Jaromczyk J."/>
            <person name="Johnson R.D."/>
            <person name="Khan A.K."/>
            <person name="Leistner E."/>
            <person name="Leuchtmann A."/>
            <person name="Li C."/>
            <person name="Liu J."/>
            <person name="Liu J."/>
            <person name="Liu M."/>
            <person name="Mace W."/>
            <person name="Machado C."/>
            <person name="Nagabhyru P."/>
            <person name="Pan J."/>
            <person name="Schmid J."/>
            <person name="Sugawara K."/>
            <person name="Steiner U."/>
            <person name="Takach J.E."/>
            <person name="Tanaka E."/>
            <person name="Webb J.S."/>
            <person name="Wilson E.V."/>
            <person name="Wiseman J.L."/>
            <person name="Yoshida R."/>
            <person name="Zeng Z."/>
        </authorList>
    </citation>
    <scope>NUCLEOTIDE SEQUENCE [LARGE SCALE GENOMIC DNA]</scope>
    <source>
        <strain evidence="2 3">20.1</strain>
    </source>
</reference>
<evidence type="ECO:0000313" key="2">
    <source>
        <dbReference type="EMBL" id="CCE34454.1"/>
    </source>
</evidence>
<evidence type="ECO:0000256" key="1">
    <source>
        <dbReference type="SAM" id="MobiDB-lite"/>
    </source>
</evidence>
<sequence>MLSRYYHFLETGQRDRWHDNSAAGRASRGSARYRKELKIRAKREGDFRAEQERRTQYSEDEDEFLFLPDDPPAQLPGPSVQTVSVSSSGVPRIRLEASRPSSVAAVHDSTAAAHLPTGHEQNVRIFFLSNQLLKVARLSATLLIADNHEVSQKLVESLQEAATSEFNYVSPEIYLSLAEQEPSTAAQDAQVLFQQEQASKVATICASLPFVDDQTVYRGLLQQVREVSEANWNQVSPAAESTNPGGTTASQTSNKRRRQLDEEDVPMPQIAPGRRADGRLIVPAAVPAPKFPVHSAGPSSADPSSAGPSSAGPSSAGPSSAGPSSDFHFAGFSSGKEKLGPEAPESIYERYRETRELWYEGNPNAQTNEAFRRAHRWPLRVTKIMRKHYTDRKYMTAKCVSEAQPRSWTDEEILAYRDFDKRCEEKAMHSVRTEFADNGDRFLHRGVRDVLDIAAADIAKRAEAYSAGSMP</sequence>
<dbReference type="EMBL" id="CAGA01000090">
    <property type="protein sequence ID" value="CCE34454.1"/>
    <property type="molecule type" value="Genomic_DNA"/>
</dbReference>
<feature type="compositionally biased region" description="Polar residues" evidence="1">
    <location>
        <begin position="234"/>
        <end position="253"/>
    </location>
</feature>
<accession>M1WIG8</accession>
<comment type="caution">
    <text evidence="2">The sequence shown here is derived from an EMBL/GenBank/DDBJ whole genome shotgun (WGS) entry which is preliminary data.</text>
</comment>